<feature type="compositionally biased region" description="Basic and acidic residues" evidence="1">
    <location>
        <begin position="7"/>
        <end position="17"/>
    </location>
</feature>
<gene>
    <name evidence="2" type="ORF">PLEPLA_LOCUS15021</name>
</gene>
<reference evidence="2" key="1">
    <citation type="submission" date="2020-03" db="EMBL/GenBank/DDBJ databases">
        <authorList>
            <person name="Weist P."/>
        </authorList>
    </citation>
    <scope>NUCLEOTIDE SEQUENCE</scope>
</reference>
<proteinExistence type="predicted"/>
<protein>
    <submittedName>
        <fullName evidence="2">Uncharacterized protein</fullName>
    </submittedName>
</protein>
<dbReference type="AlphaFoldDB" id="A0A9N7YIQ1"/>
<name>A0A9N7YIQ1_PLEPL</name>
<keyword evidence="3" id="KW-1185">Reference proteome</keyword>
<comment type="caution">
    <text evidence="2">The sequence shown here is derived from an EMBL/GenBank/DDBJ whole genome shotgun (WGS) entry which is preliminary data.</text>
</comment>
<evidence type="ECO:0000313" key="2">
    <source>
        <dbReference type="EMBL" id="CAB1427083.1"/>
    </source>
</evidence>
<feature type="region of interest" description="Disordered" evidence="1">
    <location>
        <begin position="1"/>
        <end position="48"/>
    </location>
</feature>
<dbReference type="EMBL" id="CADEAL010000940">
    <property type="protein sequence ID" value="CAB1427083.1"/>
    <property type="molecule type" value="Genomic_DNA"/>
</dbReference>
<dbReference type="Proteomes" id="UP001153269">
    <property type="component" value="Unassembled WGS sequence"/>
</dbReference>
<evidence type="ECO:0000256" key="1">
    <source>
        <dbReference type="SAM" id="MobiDB-lite"/>
    </source>
</evidence>
<sequence length="350" mass="38279">MSLLGWERAEGEERHAGPGEAGMNGENQRQEEGRRRAGCRVRPEDRTEKLQKRTELVTVLLTRYSHRNKTPLEDHRSAPDLNAWRLKSPLALRSNSAMQTRPACARCRCTGEMLVHTDTHPPTRARSHTLLRLRVKAQSLTLAGACISHAASSALFSGYRSLRASVLILRLSSTACASASVSPQLDSRQAGNIHANLSILWRSIPGPVEAGREGDRRRGKVHGGVRVLEWKRKKTPFSRDSVPPVPLVLGGCTVESGGMVESGRGEGAGWDWGAVCVSSALERNKRTHGASSRAGCGVSQIVVVREYPARSSFHRSSDVQQLLGRFPPPCTKCLETEGRMLCVSSLSRVL</sequence>
<organism evidence="2 3">
    <name type="scientific">Pleuronectes platessa</name>
    <name type="common">European plaice</name>
    <dbReference type="NCBI Taxonomy" id="8262"/>
    <lineage>
        <taxon>Eukaryota</taxon>
        <taxon>Metazoa</taxon>
        <taxon>Chordata</taxon>
        <taxon>Craniata</taxon>
        <taxon>Vertebrata</taxon>
        <taxon>Euteleostomi</taxon>
        <taxon>Actinopterygii</taxon>
        <taxon>Neopterygii</taxon>
        <taxon>Teleostei</taxon>
        <taxon>Neoteleostei</taxon>
        <taxon>Acanthomorphata</taxon>
        <taxon>Carangaria</taxon>
        <taxon>Pleuronectiformes</taxon>
        <taxon>Pleuronectoidei</taxon>
        <taxon>Pleuronectidae</taxon>
        <taxon>Pleuronectes</taxon>
    </lineage>
</organism>
<feature type="compositionally biased region" description="Basic and acidic residues" evidence="1">
    <location>
        <begin position="28"/>
        <end position="48"/>
    </location>
</feature>
<accession>A0A9N7YIQ1</accession>
<evidence type="ECO:0000313" key="3">
    <source>
        <dbReference type="Proteomes" id="UP001153269"/>
    </source>
</evidence>